<gene>
    <name evidence="8" type="ORF">E8K88_00815</name>
</gene>
<organism evidence="8 9">
    <name type="scientific">Lampropedia aestuarii</name>
    <dbReference type="NCBI Taxonomy" id="2562762"/>
    <lineage>
        <taxon>Bacteria</taxon>
        <taxon>Pseudomonadati</taxon>
        <taxon>Pseudomonadota</taxon>
        <taxon>Betaproteobacteria</taxon>
        <taxon>Burkholderiales</taxon>
        <taxon>Comamonadaceae</taxon>
        <taxon>Lampropedia</taxon>
    </lineage>
</organism>
<feature type="transmembrane region" description="Helical" evidence="7">
    <location>
        <begin position="334"/>
        <end position="355"/>
    </location>
</feature>
<evidence type="ECO:0000256" key="5">
    <source>
        <dbReference type="ARBA" id="ARBA00022989"/>
    </source>
</evidence>
<feature type="transmembrane region" description="Helical" evidence="7">
    <location>
        <begin position="275"/>
        <end position="295"/>
    </location>
</feature>
<dbReference type="GO" id="GO:0005886">
    <property type="term" value="C:plasma membrane"/>
    <property type="evidence" value="ECO:0007669"/>
    <property type="project" value="UniProtKB-SubCell"/>
</dbReference>
<feature type="transmembrane region" description="Helical" evidence="7">
    <location>
        <begin position="234"/>
        <end position="255"/>
    </location>
</feature>
<dbReference type="EMBL" id="SSWX01000001">
    <property type="protein sequence ID" value="THJ36475.1"/>
    <property type="molecule type" value="Genomic_DNA"/>
</dbReference>
<dbReference type="AlphaFoldDB" id="A0A4S5BZF3"/>
<reference evidence="8 9" key="1">
    <citation type="submission" date="2019-04" db="EMBL/GenBank/DDBJ databases">
        <title>Lampropedia sp YIM MLB12 draf genome.</title>
        <authorList>
            <person name="Wang Y.-X."/>
        </authorList>
    </citation>
    <scope>NUCLEOTIDE SEQUENCE [LARGE SCALE GENOMIC DNA]</scope>
    <source>
        <strain evidence="8 9">YIM MLB12</strain>
    </source>
</reference>
<comment type="caution">
    <text evidence="8">The sequence shown here is derived from an EMBL/GenBank/DDBJ whole genome shotgun (WGS) entry which is preliminary data.</text>
</comment>
<sequence>MTTLLLTGALRKANHAGVLVPGIVLSAAVGTLSMLLAAQPWFKGMGLSALTLAIVLGMLLGNSMYGRLSAHCGAGVGFSKQTLLRLGIVLYGFRLTVQDVAQVGIVGVATDLAMVVTTFGLAIWIGVRCLGIDKKTAILIGAGSSICGAAAVLATEPVVKGKAEQVAVAVATVVVFGTIATFLYPVLYALNGAWGLVPAGEQAFGVYIGSTVHEVAQVVAAGDAISASTSDTAVIVKMVRVMMLAPFLICLAIWLRAQARGQVADAKDSSFAKAVPWFALGFIAVVVLNSLQLQPAIVNEWIVVVDNFLLATAMAALGLTTHLSAIKKAGVKPLLMALGLFFWLVVGGAALNAGMDAWLA</sequence>
<feature type="transmembrane region" description="Helical" evidence="7">
    <location>
        <begin position="301"/>
        <end position="322"/>
    </location>
</feature>
<evidence type="ECO:0000256" key="7">
    <source>
        <dbReference type="SAM" id="Phobius"/>
    </source>
</evidence>
<feature type="transmembrane region" description="Helical" evidence="7">
    <location>
        <begin position="166"/>
        <end position="187"/>
    </location>
</feature>
<comment type="similarity">
    <text evidence="2">Belongs to the UPF0324 family.</text>
</comment>
<evidence type="ECO:0000256" key="1">
    <source>
        <dbReference type="ARBA" id="ARBA00004651"/>
    </source>
</evidence>
<keyword evidence="5 7" id="KW-1133">Transmembrane helix</keyword>
<evidence type="ECO:0000256" key="2">
    <source>
        <dbReference type="ARBA" id="ARBA00007977"/>
    </source>
</evidence>
<evidence type="ECO:0000256" key="4">
    <source>
        <dbReference type="ARBA" id="ARBA00022692"/>
    </source>
</evidence>
<evidence type="ECO:0000256" key="3">
    <source>
        <dbReference type="ARBA" id="ARBA00022475"/>
    </source>
</evidence>
<name>A0A4S5BZF3_9BURK</name>
<keyword evidence="9" id="KW-1185">Reference proteome</keyword>
<dbReference type="RefSeq" id="WP_136404734.1">
    <property type="nucleotide sequence ID" value="NZ_SSWX01000001.1"/>
</dbReference>
<keyword evidence="3" id="KW-1003">Cell membrane</keyword>
<feature type="transmembrane region" description="Helical" evidence="7">
    <location>
        <begin position="44"/>
        <end position="61"/>
    </location>
</feature>
<dbReference type="OrthoDB" id="9805703at2"/>
<dbReference type="PANTHER" id="PTHR30106:SF2">
    <property type="entry name" value="UPF0324 INNER MEMBRANE PROTEIN YEIH"/>
    <property type="match status" value="1"/>
</dbReference>
<comment type="subcellular location">
    <subcellularLocation>
        <location evidence="1">Cell membrane</location>
        <topology evidence="1">Multi-pass membrane protein</topology>
    </subcellularLocation>
</comment>
<dbReference type="NCBIfam" id="TIGR00698">
    <property type="entry name" value="YeiH family putative sulfate export transporter"/>
    <property type="match status" value="1"/>
</dbReference>
<evidence type="ECO:0000313" key="9">
    <source>
        <dbReference type="Proteomes" id="UP000306236"/>
    </source>
</evidence>
<dbReference type="InterPro" id="IPR018383">
    <property type="entry name" value="UPF0324_pro"/>
</dbReference>
<dbReference type="PANTHER" id="PTHR30106">
    <property type="entry name" value="INNER MEMBRANE PROTEIN YEIH-RELATED"/>
    <property type="match status" value="1"/>
</dbReference>
<dbReference type="Pfam" id="PF03601">
    <property type="entry name" value="Cons_hypoth698"/>
    <property type="match status" value="1"/>
</dbReference>
<feature type="transmembrane region" description="Helical" evidence="7">
    <location>
        <begin position="137"/>
        <end position="154"/>
    </location>
</feature>
<feature type="transmembrane region" description="Helical" evidence="7">
    <location>
        <begin position="103"/>
        <end position="125"/>
    </location>
</feature>
<evidence type="ECO:0000313" key="8">
    <source>
        <dbReference type="EMBL" id="THJ36475.1"/>
    </source>
</evidence>
<dbReference type="InterPro" id="IPR004630">
    <property type="entry name" value="UPF0324_YeiH-like"/>
</dbReference>
<accession>A0A4S5BZF3</accession>
<feature type="transmembrane region" description="Helical" evidence="7">
    <location>
        <begin position="16"/>
        <end position="38"/>
    </location>
</feature>
<evidence type="ECO:0000256" key="6">
    <source>
        <dbReference type="ARBA" id="ARBA00023136"/>
    </source>
</evidence>
<dbReference type="Proteomes" id="UP000306236">
    <property type="component" value="Unassembled WGS sequence"/>
</dbReference>
<proteinExistence type="inferred from homology"/>
<protein>
    <submittedName>
        <fullName evidence="8">YeiH family putative sulfate export transporter</fullName>
    </submittedName>
</protein>
<keyword evidence="6 7" id="KW-0472">Membrane</keyword>
<keyword evidence="4 7" id="KW-0812">Transmembrane</keyword>